<keyword evidence="2 4" id="KW-0012">Acyltransferase</keyword>
<dbReference type="GeneID" id="90921787"/>
<dbReference type="GO" id="GO:0004314">
    <property type="term" value="F:[acyl-carrier-protein] S-malonyltransferase activity"/>
    <property type="evidence" value="ECO:0007669"/>
    <property type="project" value="UniProtKB-EC"/>
</dbReference>
<comment type="similarity">
    <text evidence="4">Belongs to the fabD family.</text>
</comment>
<evidence type="ECO:0000313" key="10">
    <source>
        <dbReference type="Proteomes" id="UP000325458"/>
    </source>
</evidence>
<dbReference type="SMART" id="SM00827">
    <property type="entry name" value="PKS_AT"/>
    <property type="match status" value="1"/>
</dbReference>
<dbReference type="Proteomes" id="UP000325458">
    <property type="component" value="Chromosome"/>
</dbReference>
<dbReference type="InterPro" id="IPR024925">
    <property type="entry name" value="Malonyl_CoA-ACP_transAc"/>
</dbReference>
<evidence type="ECO:0000313" key="8">
    <source>
        <dbReference type="EMBL" id="QEV50334.1"/>
    </source>
</evidence>
<accession>A0AAE6NCI9</accession>
<dbReference type="Proteomes" id="UP000194225">
    <property type="component" value="Unassembled WGS sequence"/>
</dbReference>
<organism evidence="8 10">
    <name type="scientific">Streptomyces platensis</name>
    <dbReference type="NCBI Taxonomy" id="58346"/>
    <lineage>
        <taxon>Bacteria</taxon>
        <taxon>Bacillati</taxon>
        <taxon>Actinomycetota</taxon>
        <taxon>Actinomycetes</taxon>
        <taxon>Kitasatosporales</taxon>
        <taxon>Streptomycetaceae</taxon>
        <taxon>Streptomyces</taxon>
    </lineage>
</organism>
<dbReference type="RefSeq" id="WP_085924157.1">
    <property type="nucleotide sequence ID" value="NZ_BAABSS010000004.1"/>
</dbReference>
<dbReference type="EMBL" id="CP023691">
    <property type="protein sequence ID" value="QEV50334.1"/>
    <property type="molecule type" value="Genomic_DNA"/>
</dbReference>
<evidence type="ECO:0000313" key="9">
    <source>
        <dbReference type="Proteomes" id="UP000194225"/>
    </source>
</evidence>
<dbReference type="GO" id="GO:0005829">
    <property type="term" value="C:cytosol"/>
    <property type="evidence" value="ECO:0007669"/>
    <property type="project" value="TreeGrafter"/>
</dbReference>
<dbReference type="Gene3D" id="3.30.70.250">
    <property type="entry name" value="Malonyl-CoA ACP transacylase, ACP-binding"/>
    <property type="match status" value="1"/>
</dbReference>
<feature type="active site" evidence="5">
    <location>
        <position position="212"/>
    </location>
</feature>
<dbReference type="AlphaFoldDB" id="A0AAE6NCI9"/>
<feature type="active site" evidence="5">
    <location>
        <position position="102"/>
    </location>
</feature>
<keyword evidence="9" id="KW-1185">Reference proteome</keyword>
<dbReference type="Pfam" id="PF00698">
    <property type="entry name" value="Acyl_transf_1"/>
    <property type="match status" value="1"/>
</dbReference>
<evidence type="ECO:0000259" key="6">
    <source>
        <dbReference type="SMART" id="SM00827"/>
    </source>
</evidence>
<feature type="domain" description="Malonyl-CoA:ACP transacylase (MAT)" evidence="6">
    <location>
        <begin position="14"/>
        <end position="316"/>
    </location>
</feature>
<reference evidence="7 9" key="1">
    <citation type="submission" date="2016-09" db="EMBL/GenBank/DDBJ databases">
        <title>Streptomyces platensis DSM40041, a candidate organism with high potential of specific P450 cytochromes.</title>
        <authorList>
            <person name="Grumaz C."/>
            <person name="Vainshtein Y."/>
            <person name="Kirstahler P."/>
            <person name="Sohn K."/>
        </authorList>
    </citation>
    <scope>NUCLEOTIDE SEQUENCE [LARGE SCALE GENOMIC DNA]</scope>
    <source>
        <strain evidence="7 9">DSM 40041</strain>
    </source>
</reference>
<name>A0AAE6NCI9_STRPT</name>
<gene>
    <name evidence="7" type="primary">fabD_1</name>
    <name evidence="7" type="ORF">BG653_02280</name>
    <name evidence="8" type="ORF">CP981_00295</name>
</gene>
<comment type="catalytic activity">
    <reaction evidence="3 4">
        <text>holo-[ACP] + malonyl-CoA = malonyl-[ACP] + CoA</text>
        <dbReference type="Rhea" id="RHEA:41792"/>
        <dbReference type="Rhea" id="RHEA-COMP:9623"/>
        <dbReference type="Rhea" id="RHEA-COMP:9685"/>
        <dbReference type="ChEBI" id="CHEBI:57287"/>
        <dbReference type="ChEBI" id="CHEBI:57384"/>
        <dbReference type="ChEBI" id="CHEBI:64479"/>
        <dbReference type="ChEBI" id="CHEBI:78449"/>
        <dbReference type="EC" id="2.3.1.39"/>
    </reaction>
</comment>
<dbReference type="PIRSF" id="PIRSF000446">
    <property type="entry name" value="Mct"/>
    <property type="match status" value="1"/>
</dbReference>
<evidence type="ECO:0000256" key="3">
    <source>
        <dbReference type="ARBA" id="ARBA00048462"/>
    </source>
</evidence>
<keyword evidence="1 4" id="KW-0808">Transferase</keyword>
<dbReference type="EMBL" id="MIGA01000011">
    <property type="protein sequence ID" value="OSY46312.1"/>
    <property type="molecule type" value="Genomic_DNA"/>
</dbReference>
<proteinExistence type="inferred from homology"/>
<dbReference type="KEGG" id="spla:CP981_00295"/>
<evidence type="ECO:0000256" key="2">
    <source>
        <dbReference type="ARBA" id="ARBA00023315"/>
    </source>
</evidence>
<dbReference type="InterPro" id="IPR016036">
    <property type="entry name" value="Malonyl_transacylase_ACP-bd"/>
</dbReference>
<dbReference type="SUPFAM" id="SSF55048">
    <property type="entry name" value="Probable ACP-binding domain of malonyl-CoA ACP transacylase"/>
    <property type="match status" value="1"/>
</dbReference>
<dbReference type="InterPro" id="IPR016035">
    <property type="entry name" value="Acyl_Trfase/lysoPLipase"/>
</dbReference>
<protein>
    <recommendedName>
        <fullName evidence="4">Malonyl CoA-acyl carrier protein transacylase</fullName>
        <ecNumber evidence="4">2.3.1.39</ecNumber>
    </recommendedName>
</protein>
<dbReference type="EC" id="2.3.1.39" evidence="4"/>
<dbReference type="InterPro" id="IPR014043">
    <property type="entry name" value="Acyl_transferase_dom"/>
</dbReference>
<dbReference type="GO" id="GO:0006633">
    <property type="term" value="P:fatty acid biosynthetic process"/>
    <property type="evidence" value="ECO:0007669"/>
    <property type="project" value="TreeGrafter"/>
</dbReference>
<dbReference type="PANTHER" id="PTHR42681:SF1">
    <property type="entry name" value="MALONYL-COA-ACYL CARRIER PROTEIN TRANSACYLASE, MITOCHONDRIAL"/>
    <property type="match status" value="1"/>
</dbReference>
<dbReference type="InterPro" id="IPR001227">
    <property type="entry name" value="Ac_transferase_dom_sf"/>
</dbReference>
<evidence type="ECO:0000256" key="5">
    <source>
        <dbReference type="PIRSR" id="PIRSR000446-1"/>
    </source>
</evidence>
<evidence type="ECO:0000256" key="1">
    <source>
        <dbReference type="ARBA" id="ARBA00022679"/>
    </source>
</evidence>
<dbReference type="PANTHER" id="PTHR42681">
    <property type="entry name" value="MALONYL-COA-ACYL CARRIER PROTEIN TRANSACYLASE, MITOCHONDRIAL"/>
    <property type="match status" value="1"/>
</dbReference>
<dbReference type="Gene3D" id="3.40.366.10">
    <property type="entry name" value="Malonyl-Coenzyme A Acyl Carrier Protein, domain 2"/>
    <property type="match status" value="1"/>
</dbReference>
<sequence length="320" mass="33610">MTVQTIGESRYALAFPGAGSQLPGMAYRLVRDHPVAREVLARADEATGLSLTRLCTDGTPAELRPPELSHPAVVATGLACAAALRAHLGARWAPPALVGGHSLGHFAALVEAGVLGFADALRLVSERARLMGEQARVRPALMTSVSGLPPDIVTGWCADCPPDLGQAVIACYNGPRHLVVSGDANAVRWVADRAADTPDVRVTEVATGVASHSPLMAPVQKQLRPMLATVRLAPPSGPVLLNSDGRPTADVDALRADLLCQLEVPVRWHTALRAVVRSGIRLLLDTGPGQVMAKTARRHPELTPLALNAMEPLKAVLPLG</sequence>
<dbReference type="InterPro" id="IPR050858">
    <property type="entry name" value="Mal-CoA-ACP_Trans/PKS_FabD"/>
</dbReference>
<evidence type="ECO:0000256" key="4">
    <source>
        <dbReference type="PIRNR" id="PIRNR000446"/>
    </source>
</evidence>
<evidence type="ECO:0000313" key="7">
    <source>
        <dbReference type="EMBL" id="OSY46312.1"/>
    </source>
</evidence>
<dbReference type="SUPFAM" id="SSF52151">
    <property type="entry name" value="FabD/lysophospholipase-like"/>
    <property type="match status" value="1"/>
</dbReference>
<reference evidence="8 10" key="2">
    <citation type="submission" date="2017-09" db="EMBL/GenBank/DDBJ databases">
        <authorList>
            <person name="Lee N."/>
            <person name="Cho B.-K."/>
        </authorList>
    </citation>
    <scope>NUCLEOTIDE SEQUENCE [LARGE SCALE GENOMIC DNA]</scope>
    <source>
        <strain evidence="8 10">ATCC 23948</strain>
    </source>
</reference>